<reference evidence="9 10" key="1">
    <citation type="submission" date="2016-10" db="EMBL/GenBank/DDBJ databases">
        <authorList>
            <person name="de Groot N.N."/>
        </authorList>
    </citation>
    <scope>NUCLEOTIDE SEQUENCE [LARGE SCALE GENOMIC DNA]</scope>
    <source>
        <strain evidence="9 10">DSM 23042</strain>
    </source>
</reference>
<dbReference type="OrthoDB" id="9807749at2"/>
<comment type="similarity">
    <text evidence="1 8">Belongs to the HisA/HisF family.</text>
</comment>
<dbReference type="InterPro" id="IPR013785">
    <property type="entry name" value="Aldolase_TIM"/>
</dbReference>
<dbReference type="InterPro" id="IPR006062">
    <property type="entry name" value="His_biosynth"/>
</dbReference>
<evidence type="ECO:0000256" key="1">
    <source>
        <dbReference type="ARBA" id="ARBA00009667"/>
    </source>
</evidence>
<evidence type="ECO:0000256" key="5">
    <source>
        <dbReference type="ARBA" id="ARBA00029440"/>
    </source>
</evidence>
<evidence type="ECO:0000256" key="2">
    <source>
        <dbReference type="ARBA" id="ARBA00016318"/>
    </source>
</evidence>
<dbReference type="RefSeq" id="WP_092691489.1">
    <property type="nucleotide sequence ID" value="NZ_FOGU01000004.1"/>
</dbReference>
<accession>A0A1H9TEC5</accession>
<evidence type="ECO:0000256" key="7">
    <source>
        <dbReference type="ARBA" id="ARBA00032401"/>
    </source>
</evidence>
<dbReference type="GO" id="GO:0016853">
    <property type="term" value="F:isomerase activity"/>
    <property type="evidence" value="ECO:0007669"/>
    <property type="project" value="UniProtKB-KW"/>
</dbReference>
<dbReference type="EMBL" id="FOGU01000004">
    <property type="protein sequence ID" value="SER95397.1"/>
    <property type="molecule type" value="Genomic_DNA"/>
</dbReference>
<keyword evidence="3 8" id="KW-0028">Amino-acid biosynthesis</keyword>
<evidence type="ECO:0000256" key="4">
    <source>
        <dbReference type="ARBA" id="ARBA00023102"/>
    </source>
</evidence>
<dbReference type="InterPro" id="IPR050064">
    <property type="entry name" value="IGPS_HisA/HisF"/>
</dbReference>
<dbReference type="GO" id="GO:0000105">
    <property type="term" value="P:L-histidine biosynthetic process"/>
    <property type="evidence" value="ECO:0007669"/>
    <property type="project" value="UniProtKB-KW"/>
</dbReference>
<protein>
    <recommendedName>
        <fullName evidence="2">Imidazole glycerol phosphate synthase subunit HisF</fullName>
    </recommendedName>
    <alternativeName>
        <fullName evidence="6">IGP synthase subunit HisF</fullName>
    </alternativeName>
    <alternativeName>
        <fullName evidence="7">ImGP synthase subunit HisF</fullName>
    </alternativeName>
</protein>
<evidence type="ECO:0000256" key="8">
    <source>
        <dbReference type="RuleBase" id="RU003657"/>
    </source>
</evidence>
<dbReference type="PANTHER" id="PTHR21235">
    <property type="entry name" value="IMIDAZOLE GLYCEROL PHOSPHATE SYNTHASE SUBUNIT HISF/H IGP SYNTHASE SUBUNIT HISF/H"/>
    <property type="match status" value="1"/>
</dbReference>
<keyword evidence="9" id="KW-0413">Isomerase</keyword>
<dbReference type="InterPro" id="IPR011060">
    <property type="entry name" value="RibuloseP-bd_barrel"/>
</dbReference>
<proteinExistence type="inferred from homology"/>
<gene>
    <name evidence="9" type="ORF">SAMN04490244_104125</name>
</gene>
<dbReference type="Proteomes" id="UP000198885">
    <property type="component" value="Unassembled WGS sequence"/>
</dbReference>
<dbReference type="STRING" id="641238.SAMN04490244_104125"/>
<evidence type="ECO:0000313" key="10">
    <source>
        <dbReference type="Proteomes" id="UP000198885"/>
    </source>
</evidence>
<evidence type="ECO:0000256" key="3">
    <source>
        <dbReference type="ARBA" id="ARBA00022605"/>
    </source>
</evidence>
<name>A0A1H9TEC5_9RHOB</name>
<evidence type="ECO:0000256" key="6">
    <source>
        <dbReference type="ARBA" id="ARBA00031409"/>
    </source>
</evidence>
<organism evidence="9 10">
    <name type="scientific">Tranquillimonas rosea</name>
    <dbReference type="NCBI Taxonomy" id="641238"/>
    <lineage>
        <taxon>Bacteria</taxon>
        <taxon>Pseudomonadati</taxon>
        <taxon>Pseudomonadota</taxon>
        <taxon>Alphaproteobacteria</taxon>
        <taxon>Rhodobacterales</taxon>
        <taxon>Roseobacteraceae</taxon>
        <taxon>Tranquillimonas</taxon>
    </lineage>
</organism>
<comment type="pathway">
    <text evidence="5">Amino-acid biosynthesis.</text>
</comment>
<sequence length="261" mass="27506">MILYPEIAIRDGQCVSHPRAPGKPEVYGDATEIACEFVEQGAEWLHLVDLDAEDDGAEENLALISNIAAAVPIPVEVSGGVHSLADVEAWMAAGVDSVVIGDEAYRYPSLVESASKRFPYRILISVSTDGNALAGHTSASGRPIDPIAYARRFDRMALSGIVVEETADTTMSPSAKLAAAEVIAAHVRTPVIGSDIIRTTGQVGGMAARRKLAGAIVGAPLYDGVFSLREALKELWGVDPAEAWWRNVPAPKNGDSASSGT</sequence>
<dbReference type="Gene3D" id="3.20.20.70">
    <property type="entry name" value="Aldolase class I"/>
    <property type="match status" value="1"/>
</dbReference>
<evidence type="ECO:0000313" key="9">
    <source>
        <dbReference type="EMBL" id="SER95397.1"/>
    </source>
</evidence>
<keyword evidence="10" id="KW-1185">Reference proteome</keyword>
<keyword evidence="4 8" id="KW-0368">Histidine biosynthesis</keyword>
<dbReference type="GO" id="GO:0000107">
    <property type="term" value="F:imidazoleglycerol-phosphate synthase activity"/>
    <property type="evidence" value="ECO:0007669"/>
    <property type="project" value="TreeGrafter"/>
</dbReference>
<dbReference type="SUPFAM" id="SSF51366">
    <property type="entry name" value="Ribulose-phoshate binding barrel"/>
    <property type="match status" value="1"/>
</dbReference>
<dbReference type="PANTHER" id="PTHR21235:SF2">
    <property type="entry name" value="IMIDAZOLE GLYCEROL PHOSPHATE SYNTHASE HISHF"/>
    <property type="match status" value="1"/>
</dbReference>
<dbReference type="AlphaFoldDB" id="A0A1H9TEC5"/>
<dbReference type="Pfam" id="PF00977">
    <property type="entry name" value="His_biosynth"/>
    <property type="match status" value="1"/>
</dbReference>